<evidence type="ECO:0000256" key="6">
    <source>
        <dbReference type="HAMAP-Rule" id="MF_00361"/>
    </source>
</evidence>
<evidence type="ECO:0000313" key="8">
    <source>
        <dbReference type="Proteomes" id="UP000724149"/>
    </source>
</evidence>
<reference evidence="7 8" key="1">
    <citation type="journal article" date="2021" name="Sci. Rep.">
        <title>The distribution of antibiotic resistance genes in chicken gut microbiota commensals.</title>
        <authorList>
            <person name="Juricova H."/>
            <person name="Matiasovicova J."/>
            <person name="Kubasova T."/>
            <person name="Cejkova D."/>
            <person name="Rychlik I."/>
        </authorList>
    </citation>
    <scope>NUCLEOTIDE SEQUENCE [LARGE SCALE GENOMIC DNA]</scope>
    <source>
        <strain evidence="7 8">An564</strain>
    </source>
</reference>
<sequence length="293" mass="30803">MRFYLVVNLDKANAADCAAEAAAELLRCGAEVLLTPELNAVLNCSGCQVLDDREAMQSCDAAISIGGDGTMIHTALDALEFDRPVIGINSGRLGYLTQIEPPFGDSLQKLAAGQFGIQPRTVLSVTVRQPDGSTCQSYALNDVVIARQMVASMIDIEVFRGGAAFASYRADGLIFATPTGSTAYSMSAGGAIVDPGMDCLIVTPICPHSLADRSVVLGPDAPLEVRLVTRNTPPDAGVAVDGTTICPMVDGTRLEISAAARKSRFIQLSASSFYQTLGKKLTGTEPAEIERKA</sequence>
<evidence type="ECO:0000256" key="2">
    <source>
        <dbReference type="ARBA" id="ARBA00022777"/>
    </source>
</evidence>
<dbReference type="InterPro" id="IPR017438">
    <property type="entry name" value="ATP-NAD_kinase_N"/>
</dbReference>
<evidence type="ECO:0000256" key="4">
    <source>
        <dbReference type="ARBA" id="ARBA00023027"/>
    </source>
</evidence>
<keyword evidence="3 6" id="KW-0521">NADP</keyword>
<dbReference type="GO" id="GO:0016301">
    <property type="term" value="F:kinase activity"/>
    <property type="evidence" value="ECO:0007669"/>
    <property type="project" value="UniProtKB-KW"/>
</dbReference>
<dbReference type="EC" id="2.7.1.23" evidence="6"/>
<dbReference type="Pfam" id="PF20143">
    <property type="entry name" value="NAD_kinase_C"/>
    <property type="match status" value="1"/>
</dbReference>
<evidence type="ECO:0000256" key="3">
    <source>
        <dbReference type="ARBA" id="ARBA00022857"/>
    </source>
</evidence>
<keyword evidence="6" id="KW-0547">Nucleotide-binding</keyword>
<dbReference type="Pfam" id="PF01513">
    <property type="entry name" value="NAD_kinase"/>
    <property type="match status" value="1"/>
</dbReference>
<dbReference type="InterPro" id="IPR017437">
    <property type="entry name" value="ATP-NAD_kinase_PpnK-typ_C"/>
</dbReference>
<dbReference type="EMBL" id="JACSNR010000007">
    <property type="protein sequence ID" value="MBM6923551.1"/>
    <property type="molecule type" value="Genomic_DNA"/>
</dbReference>
<gene>
    <name evidence="6" type="primary">nadK</name>
    <name evidence="7" type="ORF">H9X81_07600</name>
</gene>
<dbReference type="Gene3D" id="3.40.50.10330">
    <property type="entry name" value="Probable inorganic polyphosphate/atp-NAD kinase, domain 1"/>
    <property type="match status" value="1"/>
</dbReference>
<keyword evidence="8" id="KW-1185">Reference proteome</keyword>
<feature type="binding site" evidence="6">
    <location>
        <begin position="182"/>
        <end position="187"/>
    </location>
    <ligand>
        <name>NAD(+)</name>
        <dbReference type="ChEBI" id="CHEBI:57540"/>
    </ligand>
</feature>
<feature type="binding site" evidence="6">
    <location>
        <position position="171"/>
    </location>
    <ligand>
        <name>NAD(+)</name>
        <dbReference type="ChEBI" id="CHEBI:57540"/>
    </ligand>
</feature>
<dbReference type="PANTHER" id="PTHR20275:SF0">
    <property type="entry name" value="NAD KINASE"/>
    <property type="match status" value="1"/>
</dbReference>
<dbReference type="Proteomes" id="UP000724149">
    <property type="component" value="Unassembled WGS sequence"/>
</dbReference>
<organism evidence="7 8">
    <name type="scientific">Hydrogenoanaerobacterium saccharovorans</name>
    <dbReference type="NCBI Taxonomy" id="474960"/>
    <lineage>
        <taxon>Bacteria</taxon>
        <taxon>Bacillati</taxon>
        <taxon>Bacillota</taxon>
        <taxon>Clostridia</taxon>
        <taxon>Eubacteriales</taxon>
        <taxon>Oscillospiraceae</taxon>
        <taxon>Hydrogenoanaerobacterium</taxon>
    </lineage>
</organism>
<comment type="caution">
    <text evidence="7">The sequence shown here is derived from an EMBL/GenBank/DDBJ whole genome shotgun (WGS) entry which is preliminary data.</text>
</comment>
<name>A0ABS2GNK9_9FIRM</name>
<comment type="catalytic activity">
    <reaction evidence="5 6">
        <text>NAD(+) + ATP = ADP + NADP(+) + H(+)</text>
        <dbReference type="Rhea" id="RHEA:18629"/>
        <dbReference type="ChEBI" id="CHEBI:15378"/>
        <dbReference type="ChEBI" id="CHEBI:30616"/>
        <dbReference type="ChEBI" id="CHEBI:57540"/>
        <dbReference type="ChEBI" id="CHEBI:58349"/>
        <dbReference type="ChEBI" id="CHEBI:456216"/>
        <dbReference type="EC" id="2.7.1.23"/>
    </reaction>
</comment>
<evidence type="ECO:0000313" key="7">
    <source>
        <dbReference type="EMBL" id="MBM6923551.1"/>
    </source>
</evidence>
<dbReference type="HAMAP" id="MF_00361">
    <property type="entry name" value="NAD_kinase"/>
    <property type="match status" value="1"/>
</dbReference>
<dbReference type="InterPro" id="IPR016064">
    <property type="entry name" value="NAD/diacylglycerol_kinase_sf"/>
</dbReference>
<keyword evidence="1 6" id="KW-0808">Transferase</keyword>
<dbReference type="PANTHER" id="PTHR20275">
    <property type="entry name" value="NAD KINASE"/>
    <property type="match status" value="1"/>
</dbReference>
<comment type="cofactor">
    <cofactor evidence="6">
        <name>a divalent metal cation</name>
        <dbReference type="ChEBI" id="CHEBI:60240"/>
    </cofactor>
</comment>
<accession>A0ABS2GNK9</accession>
<dbReference type="SUPFAM" id="SSF111331">
    <property type="entry name" value="NAD kinase/diacylglycerol kinase-like"/>
    <property type="match status" value="1"/>
</dbReference>
<feature type="binding site" evidence="6">
    <location>
        <position position="73"/>
    </location>
    <ligand>
        <name>NAD(+)</name>
        <dbReference type="ChEBI" id="CHEBI:57540"/>
    </ligand>
</feature>
<proteinExistence type="inferred from homology"/>
<feature type="active site" description="Proton acceptor" evidence="6">
    <location>
        <position position="68"/>
    </location>
</feature>
<dbReference type="InterPro" id="IPR002504">
    <property type="entry name" value="NADK"/>
</dbReference>
<evidence type="ECO:0000256" key="1">
    <source>
        <dbReference type="ARBA" id="ARBA00022679"/>
    </source>
</evidence>
<dbReference type="Gene3D" id="2.60.200.30">
    <property type="entry name" value="Probable inorganic polyphosphate/atp-NAD kinase, domain 2"/>
    <property type="match status" value="1"/>
</dbReference>
<feature type="binding site" evidence="6">
    <location>
        <position position="169"/>
    </location>
    <ligand>
        <name>NAD(+)</name>
        <dbReference type="ChEBI" id="CHEBI:57540"/>
    </ligand>
</feature>
<keyword evidence="6" id="KW-0067">ATP-binding</keyword>
<dbReference type="RefSeq" id="WP_204721029.1">
    <property type="nucleotide sequence ID" value="NZ_JACSNR010000007.1"/>
</dbReference>
<comment type="similarity">
    <text evidence="6">Belongs to the NAD kinase family.</text>
</comment>
<comment type="subcellular location">
    <subcellularLocation>
        <location evidence="6">Cytoplasm</location>
    </subcellularLocation>
</comment>
<feature type="binding site" evidence="6">
    <location>
        <begin position="141"/>
        <end position="142"/>
    </location>
    <ligand>
        <name>NAD(+)</name>
        <dbReference type="ChEBI" id="CHEBI:57540"/>
    </ligand>
</feature>
<feature type="binding site" evidence="6">
    <location>
        <begin position="68"/>
        <end position="69"/>
    </location>
    <ligand>
        <name>NAD(+)</name>
        <dbReference type="ChEBI" id="CHEBI:57540"/>
    </ligand>
</feature>
<comment type="function">
    <text evidence="6">Involved in the regulation of the intracellular balance of NAD and NADP, and is a key enzyme in the biosynthesis of NADP. Catalyzes specifically the phosphorylation on 2'-hydroxyl of the adenosine moiety of NAD to yield NADP.</text>
</comment>
<evidence type="ECO:0000256" key="5">
    <source>
        <dbReference type="ARBA" id="ARBA00047925"/>
    </source>
</evidence>
<keyword evidence="2 6" id="KW-0418">Kinase</keyword>
<keyword evidence="4 6" id="KW-0520">NAD</keyword>
<protein>
    <recommendedName>
        <fullName evidence="6">NAD kinase</fullName>
        <ecNumber evidence="6">2.7.1.23</ecNumber>
    </recommendedName>
    <alternativeName>
        <fullName evidence="6">ATP-dependent NAD kinase</fullName>
    </alternativeName>
</protein>
<keyword evidence="6" id="KW-0963">Cytoplasm</keyword>
<comment type="caution">
    <text evidence="6">Lacks conserved residue(s) required for the propagation of feature annotation.</text>
</comment>